<dbReference type="InterPro" id="IPR004875">
    <property type="entry name" value="DDE_SF_endonuclease_dom"/>
</dbReference>
<gene>
    <name evidence="2" type="ORF">GMARGA_LOCUS4714</name>
</gene>
<evidence type="ECO:0000313" key="2">
    <source>
        <dbReference type="EMBL" id="CAG8554461.1"/>
    </source>
</evidence>
<keyword evidence="3" id="KW-1185">Reference proteome</keyword>
<evidence type="ECO:0000313" key="3">
    <source>
        <dbReference type="Proteomes" id="UP000789901"/>
    </source>
</evidence>
<organism evidence="2 3">
    <name type="scientific">Gigaspora margarita</name>
    <dbReference type="NCBI Taxonomy" id="4874"/>
    <lineage>
        <taxon>Eukaryota</taxon>
        <taxon>Fungi</taxon>
        <taxon>Fungi incertae sedis</taxon>
        <taxon>Mucoromycota</taxon>
        <taxon>Glomeromycotina</taxon>
        <taxon>Glomeromycetes</taxon>
        <taxon>Diversisporales</taxon>
        <taxon>Gigasporaceae</taxon>
        <taxon>Gigaspora</taxon>
    </lineage>
</organism>
<comment type="caution">
    <text evidence="2">The sequence shown here is derived from an EMBL/GenBank/DDBJ whole genome shotgun (WGS) entry which is preliminary data.</text>
</comment>
<proteinExistence type="predicted"/>
<feature type="domain" description="DDE-1" evidence="1">
    <location>
        <begin position="25"/>
        <end position="126"/>
    </location>
</feature>
<evidence type="ECO:0000259" key="1">
    <source>
        <dbReference type="Pfam" id="PF03184"/>
    </source>
</evidence>
<dbReference type="Pfam" id="PF03184">
    <property type="entry name" value="DDE_1"/>
    <property type="match status" value="1"/>
</dbReference>
<dbReference type="Proteomes" id="UP000789901">
    <property type="component" value="Unassembled WGS sequence"/>
</dbReference>
<accession>A0ABN7UDW5</accession>
<feature type="non-terminal residue" evidence="2">
    <location>
        <position position="1"/>
    </location>
</feature>
<reference evidence="2 3" key="1">
    <citation type="submission" date="2021-06" db="EMBL/GenBank/DDBJ databases">
        <authorList>
            <person name="Kallberg Y."/>
            <person name="Tangrot J."/>
            <person name="Rosling A."/>
        </authorList>
    </citation>
    <scope>NUCLEOTIDE SEQUENCE [LARGE SCALE GENOMIC DNA]</scope>
    <source>
        <strain evidence="2 3">120-4 pot B 10/14</strain>
    </source>
</reference>
<name>A0ABN7UDW5_GIGMA</name>
<protein>
    <submittedName>
        <fullName evidence="2">6780_t:CDS:1</fullName>
    </submittedName>
</protein>
<sequence>LASTEWLDGFQANDQICKYLDNARKRINLKKPAMLVYDSFKGHLDDLVKAKFHKSGVDLAVIPSGLTSICQPLDVAINKPFMDYLRKEWLIWMSKGSAGKTPKGNICYARISEICTWIKCSWERIS</sequence>
<dbReference type="EMBL" id="CAJVQB010001883">
    <property type="protein sequence ID" value="CAG8554461.1"/>
    <property type="molecule type" value="Genomic_DNA"/>
</dbReference>